<evidence type="ECO:0000313" key="1">
    <source>
        <dbReference type="EMBL" id="RDW84440.1"/>
    </source>
</evidence>
<reference evidence="1 2" key="1">
    <citation type="journal article" date="2018" name="IMA Fungus">
        <title>IMA Genome-F 9: Draft genome sequence of Annulohypoxylon stygium, Aspergillus mulundensis, Berkeleyomyces basicola (syn. Thielaviopsis basicola), Ceratocystis smalleyi, two Cercospora beticola strains, Coleophoma cylindrospora, Fusarium fracticaudum, Phialophora cf. hyalina, and Morchella septimelata.</title>
        <authorList>
            <person name="Wingfield B.D."/>
            <person name="Bills G.F."/>
            <person name="Dong Y."/>
            <person name="Huang W."/>
            <person name="Nel W.J."/>
            <person name="Swalarsk-Parry B.S."/>
            <person name="Vaghefi N."/>
            <person name="Wilken P.M."/>
            <person name="An Z."/>
            <person name="de Beer Z.W."/>
            <person name="De Vos L."/>
            <person name="Chen L."/>
            <person name="Duong T.A."/>
            <person name="Gao Y."/>
            <person name="Hammerbacher A."/>
            <person name="Kikkert J.R."/>
            <person name="Li Y."/>
            <person name="Li H."/>
            <person name="Li K."/>
            <person name="Li Q."/>
            <person name="Liu X."/>
            <person name="Ma X."/>
            <person name="Naidoo K."/>
            <person name="Pethybridge S.J."/>
            <person name="Sun J."/>
            <person name="Steenkamp E.T."/>
            <person name="van der Nest M.A."/>
            <person name="van Wyk S."/>
            <person name="Wingfield M.J."/>
            <person name="Xiong C."/>
            <person name="Yue Q."/>
            <person name="Zhang X."/>
        </authorList>
    </citation>
    <scope>NUCLEOTIDE SEQUENCE [LARGE SCALE GENOMIC DNA]</scope>
    <source>
        <strain evidence="1 2">BP6252</strain>
    </source>
</reference>
<dbReference type="Proteomes" id="UP000256645">
    <property type="component" value="Unassembled WGS sequence"/>
</dbReference>
<dbReference type="AlphaFoldDB" id="A0A3D8SDN3"/>
<comment type="caution">
    <text evidence="1">The sequence shown here is derived from an EMBL/GenBank/DDBJ whole genome shotgun (WGS) entry which is preliminary data.</text>
</comment>
<accession>A0A3D8SDN3</accession>
<name>A0A3D8SDN3_9HELO</name>
<evidence type="ECO:0000313" key="2">
    <source>
        <dbReference type="Proteomes" id="UP000256645"/>
    </source>
</evidence>
<dbReference type="EMBL" id="PDLM01000002">
    <property type="protein sequence ID" value="RDW84440.1"/>
    <property type="molecule type" value="Genomic_DNA"/>
</dbReference>
<dbReference type="PROSITE" id="PS51257">
    <property type="entry name" value="PROKAR_LIPOPROTEIN"/>
    <property type="match status" value="1"/>
</dbReference>
<gene>
    <name evidence="1" type="ORF">BP6252_02030</name>
</gene>
<sequence length="88" mass="9231">MEMRKQSAKREKTPGGLSYGTATVACFPSSRDGSRGATAVRTGHALASWLVVLASPIWTAGVSVASVPDTRCGMGYQTTHRFLSPTAS</sequence>
<protein>
    <submittedName>
        <fullName evidence="1">Uncharacterized protein</fullName>
    </submittedName>
</protein>
<proteinExistence type="predicted"/>
<organism evidence="1 2">
    <name type="scientific">Coleophoma cylindrospora</name>
    <dbReference type="NCBI Taxonomy" id="1849047"/>
    <lineage>
        <taxon>Eukaryota</taxon>
        <taxon>Fungi</taxon>
        <taxon>Dikarya</taxon>
        <taxon>Ascomycota</taxon>
        <taxon>Pezizomycotina</taxon>
        <taxon>Leotiomycetes</taxon>
        <taxon>Helotiales</taxon>
        <taxon>Dermateaceae</taxon>
        <taxon>Coleophoma</taxon>
    </lineage>
</organism>
<keyword evidence="2" id="KW-1185">Reference proteome</keyword>